<reference evidence="1" key="1">
    <citation type="submission" date="2021-03" db="EMBL/GenBank/DDBJ databases">
        <title>Evolutionary priming and transition to the ectomycorrhizal habit in an iconic lineage of mushroom-forming fungi: is preadaptation a requirement?</title>
        <authorList>
            <consortium name="DOE Joint Genome Institute"/>
            <person name="Looney B.P."/>
            <person name="Miyauchi S."/>
            <person name="Morin E."/>
            <person name="Drula E."/>
            <person name="Courty P.E."/>
            <person name="Chicoki N."/>
            <person name="Fauchery L."/>
            <person name="Kohler A."/>
            <person name="Kuo A."/>
            <person name="LaButti K."/>
            <person name="Pangilinan J."/>
            <person name="Lipzen A."/>
            <person name="Riley R."/>
            <person name="Andreopoulos W."/>
            <person name="He G."/>
            <person name="Johnson J."/>
            <person name="Barry K.W."/>
            <person name="Grigoriev I.V."/>
            <person name="Nagy L."/>
            <person name="Hibbett D."/>
            <person name="Henrissat B."/>
            <person name="Matheny P.B."/>
            <person name="Labbe J."/>
            <person name="Martin A.F."/>
        </authorList>
    </citation>
    <scope>NUCLEOTIDE SEQUENCE</scope>
    <source>
        <strain evidence="1">BPL698</strain>
    </source>
</reference>
<dbReference type="Proteomes" id="UP001207468">
    <property type="component" value="Unassembled WGS sequence"/>
</dbReference>
<evidence type="ECO:0000313" key="2">
    <source>
        <dbReference type="Proteomes" id="UP001207468"/>
    </source>
</evidence>
<dbReference type="EMBL" id="JAGFNK010000080">
    <property type="protein sequence ID" value="KAI9508718.1"/>
    <property type="molecule type" value="Genomic_DNA"/>
</dbReference>
<organism evidence="1 2">
    <name type="scientific">Russula earlei</name>
    <dbReference type="NCBI Taxonomy" id="71964"/>
    <lineage>
        <taxon>Eukaryota</taxon>
        <taxon>Fungi</taxon>
        <taxon>Dikarya</taxon>
        <taxon>Basidiomycota</taxon>
        <taxon>Agaricomycotina</taxon>
        <taxon>Agaricomycetes</taxon>
        <taxon>Russulales</taxon>
        <taxon>Russulaceae</taxon>
        <taxon>Russula</taxon>
    </lineage>
</organism>
<proteinExistence type="predicted"/>
<name>A0ACC0UAR6_9AGAM</name>
<comment type="caution">
    <text evidence="1">The sequence shown here is derived from an EMBL/GenBank/DDBJ whole genome shotgun (WGS) entry which is preliminary data.</text>
</comment>
<protein>
    <submittedName>
        <fullName evidence="1">Uncharacterized protein</fullName>
    </submittedName>
</protein>
<accession>A0ACC0UAR6</accession>
<keyword evidence="2" id="KW-1185">Reference proteome</keyword>
<gene>
    <name evidence="1" type="ORF">F5148DRAFT_1192875</name>
</gene>
<evidence type="ECO:0000313" key="1">
    <source>
        <dbReference type="EMBL" id="KAI9508718.1"/>
    </source>
</evidence>
<sequence>MRYRETKTGFDCIHLPSIDISSLQDPHGTSTPTPRKHRKQSLTGSGDSGGTTRPILSFGMSRKDKDRGEGSMNGSPHKE</sequence>